<gene>
    <name evidence="2" type="ORF">EPUL_004138</name>
</gene>
<evidence type="ECO:0000256" key="1">
    <source>
        <dbReference type="SAM" id="MobiDB-lite"/>
    </source>
</evidence>
<feature type="region of interest" description="Disordered" evidence="1">
    <location>
        <begin position="274"/>
        <end position="299"/>
    </location>
</feature>
<feature type="region of interest" description="Disordered" evidence="1">
    <location>
        <begin position="65"/>
        <end position="103"/>
    </location>
</feature>
<keyword evidence="3" id="KW-1185">Reference proteome</keyword>
<protein>
    <submittedName>
        <fullName evidence="2">Uncharacterized protein</fullName>
    </submittedName>
</protein>
<accession>A0A2S4PNZ7</accession>
<organism evidence="2 3">
    <name type="scientific">Erysiphe pulchra</name>
    <dbReference type="NCBI Taxonomy" id="225359"/>
    <lineage>
        <taxon>Eukaryota</taxon>
        <taxon>Fungi</taxon>
        <taxon>Dikarya</taxon>
        <taxon>Ascomycota</taxon>
        <taxon>Pezizomycotina</taxon>
        <taxon>Leotiomycetes</taxon>
        <taxon>Erysiphales</taxon>
        <taxon>Erysiphaceae</taxon>
        <taxon>Erysiphe</taxon>
    </lineage>
</organism>
<evidence type="ECO:0000313" key="2">
    <source>
        <dbReference type="EMBL" id="POS83761.1"/>
    </source>
</evidence>
<feature type="non-terminal residue" evidence="2">
    <location>
        <position position="369"/>
    </location>
</feature>
<reference evidence="2 3" key="1">
    <citation type="submission" date="2017-10" db="EMBL/GenBank/DDBJ databases">
        <title>Development of genomic resources for the powdery mildew, Erysiphe pulchra.</title>
        <authorList>
            <person name="Wadl P.A."/>
            <person name="Mack B.M."/>
            <person name="Moore G."/>
            <person name="Beltz S.B."/>
        </authorList>
    </citation>
    <scope>NUCLEOTIDE SEQUENCE [LARGE SCALE GENOMIC DNA]</scope>
    <source>
        <strain evidence="2">Cflorida</strain>
    </source>
</reference>
<sequence>MSPGIAEITEELEEIVRNDNEHEWTQDEISYQMFTGVFNSNFNLKDRKLHLGFKDQNIKTERCKVPESHDPIVQSQPRSVFQPSQFQNNRNLPSRQSNDPTQTGFELSNLMKIYKDDIRYSGSDDILDLQLQIFYDFAEIARDYYYTKIANRERRLQILSRWNTMKLRIVVQENPNKSKLECFEILVDKLQKIQVALSTGYQDESNLRDAVINACRDVHDHSMACLKSAPAFEGVCSDIRASIATAMRLNTVSAFTGSIYEHFFIDRRYKGTQSKQSRKGGYGPSQMKYKNNTHHTKEERDKVYSAFEDRLKMHNKPHGQQNIRQYVVEFEGEQEEEEDLDIWNNLIMNMTISESDTKNEFNKPGTSGY</sequence>
<dbReference type="Proteomes" id="UP000237438">
    <property type="component" value="Unassembled WGS sequence"/>
</dbReference>
<comment type="caution">
    <text evidence="2">The sequence shown here is derived from an EMBL/GenBank/DDBJ whole genome shotgun (WGS) entry which is preliminary data.</text>
</comment>
<proteinExistence type="predicted"/>
<feature type="compositionally biased region" description="Polar residues" evidence="1">
    <location>
        <begin position="73"/>
        <end position="103"/>
    </location>
</feature>
<dbReference type="OrthoDB" id="10572947at2759"/>
<dbReference type="AlphaFoldDB" id="A0A2S4PNZ7"/>
<dbReference type="EMBL" id="PEDP01001373">
    <property type="protein sequence ID" value="POS83761.1"/>
    <property type="molecule type" value="Genomic_DNA"/>
</dbReference>
<evidence type="ECO:0000313" key="3">
    <source>
        <dbReference type="Proteomes" id="UP000237438"/>
    </source>
</evidence>
<name>A0A2S4PNZ7_9PEZI</name>